<comment type="cofactor">
    <cofactor evidence="2">
        <name>Mg(2+)</name>
        <dbReference type="ChEBI" id="CHEBI:18420"/>
    </cofactor>
</comment>
<dbReference type="Pfam" id="PF01064">
    <property type="entry name" value="Activin_recp"/>
    <property type="match status" value="1"/>
</dbReference>
<evidence type="ECO:0000313" key="24">
    <source>
        <dbReference type="Proteomes" id="UP000002320"/>
    </source>
</evidence>
<dbReference type="GO" id="GO:0046872">
    <property type="term" value="F:metal ion binding"/>
    <property type="evidence" value="ECO:0007669"/>
    <property type="project" value="UniProtKB-KW"/>
</dbReference>
<dbReference type="InterPro" id="IPR000719">
    <property type="entry name" value="Prot_kinase_dom"/>
</dbReference>
<protein>
    <recommendedName>
        <fullName evidence="5">receptor protein serine/threonine kinase</fullName>
        <ecNumber evidence="5">2.7.11.30</ecNumber>
    </recommendedName>
</protein>
<keyword evidence="13 18" id="KW-0067">ATP-binding</keyword>
<feature type="binding site" evidence="18">
    <location>
        <position position="297"/>
    </location>
    <ligand>
        <name>ATP</name>
        <dbReference type="ChEBI" id="CHEBI:30616"/>
    </ligand>
</feature>
<keyword evidence="8 19" id="KW-0812">Transmembrane</keyword>
<dbReference type="GO" id="GO:0043235">
    <property type="term" value="C:receptor complex"/>
    <property type="evidence" value="ECO:0007669"/>
    <property type="project" value="TreeGrafter"/>
</dbReference>
<evidence type="ECO:0000256" key="10">
    <source>
        <dbReference type="ARBA" id="ARBA00022729"/>
    </source>
</evidence>
<dbReference type="GO" id="GO:0005524">
    <property type="term" value="F:ATP binding"/>
    <property type="evidence" value="ECO:0007669"/>
    <property type="project" value="UniProtKB-UniRule"/>
</dbReference>
<dbReference type="InterPro" id="IPR003605">
    <property type="entry name" value="GS_dom"/>
</dbReference>
<evidence type="ECO:0000256" key="9">
    <source>
        <dbReference type="ARBA" id="ARBA00022723"/>
    </source>
</evidence>
<evidence type="ECO:0000256" key="13">
    <source>
        <dbReference type="ARBA" id="ARBA00022840"/>
    </source>
</evidence>
<dbReference type="STRING" id="7176.B0WCH5"/>
<dbReference type="GO" id="GO:0005886">
    <property type="term" value="C:plasma membrane"/>
    <property type="evidence" value="ECO:0007669"/>
    <property type="project" value="TreeGrafter"/>
</dbReference>
<evidence type="ECO:0000256" key="14">
    <source>
        <dbReference type="ARBA" id="ARBA00022842"/>
    </source>
</evidence>
<evidence type="ECO:0000256" key="4">
    <source>
        <dbReference type="ARBA" id="ARBA00009605"/>
    </source>
</evidence>
<dbReference type="InterPro" id="IPR000333">
    <property type="entry name" value="TGFB_receptor"/>
</dbReference>
<evidence type="ECO:0000256" key="3">
    <source>
        <dbReference type="ARBA" id="ARBA00004479"/>
    </source>
</evidence>
<evidence type="ECO:0000256" key="6">
    <source>
        <dbReference type="ARBA" id="ARBA00022527"/>
    </source>
</evidence>
<evidence type="ECO:0000256" key="15">
    <source>
        <dbReference type="ARBA" id="ARBA00022989"/>
    </source>
</evidence>
<reference evidence="23" key="2">
    <citation type="submission" date="2021-02" db="UniProtKB">
        <authorList>
            <consortium name="EnsemblMetazoa"/>
        </authorList>
    </citation>
    <scope>IDENTIFICATION</scope>
    <source>
        <strain evidence="23">JHB</strain>
    </source>
</reference>
<dbReference type="Proteomes" id="UP000002320">
    <property type="component" value="Unassembled WGS sequence"/>
</dbReference>
<name>B0WCH5_CULQU</name>
<dbReference type="InterPro" id="IPR000472">
    <property type="entry name" value="Activin_recp"/>
</dbReference>
<dbReference type="EnsemblMetazoa" id="CPIJ004799-RA">
    <property type="protein sequence ID" value="CPIJ004799-PA"/>
    <property type="gene ID" value="CPIJ004799"/>
</dbReference>
<dbReference type="KEGG" id="cqu:CpipJ_CPIJ004799"/>
<dbReference type="Pfam" id="PF00069">
    <property type="entry name" value="Pkinase"/>
    <property type="match status" value="1"/>
</dbReference>
<evidence type="ECO:0000256" key="7">
    <source>
        <dbReference type="ARBA" id="ARBA00022679"/>
    </source>
</evidence>
<comment type="cofactor">
    <cofactor evidence="1">
        <name>Mn(2+)</name>
        <dbReference type="ChEBI" id="CHEBI:29035"/>
    </cofactor>
</comment>
<dbReference type="Gene3D" id="1.10.510.10">
    <property type="entry name" value="Transferase(Phosphotransferase) domain 1"/>
    <property type="match status" value="1"/>
</dbReference>
<keyword evidence="9" id="KW-0479">Metal-binding</keyword>
<dbReference type="Gene3D" id="3.30.200.20">
    <property type="entry name" value="Phosphorylase Kinase, domain 1"/>
    <property type="match status" value="1"/>
</dbReference>
<feature type="transmembrane region" description="Helical" evidence="19">
    <location>
        <begin position="197"/>
        <end position="219"/>
    </location>
</feature>
<organism>
    <name type="scientific">Culex quinquefasciatus</name>
    <name type="common">Southern house mosquito</name>
    <name type="synonym">Culex pungens</name>
    <dbReference type="NCBI Taxonomy" id="7176"/>
    <lineage>
        <taxon>Eukaryota</taxon>
        <taxon>Metazoa</taxon>
        <taxon>Ecdysozoa</taxon>
        <taxon>Arthropoda</taxon>
        <taxon>Hexapoda</taxon>
        <taxon>Insecta</taxon>
        <taxon>Pterygota</taxon>
        <taxon>Neoptera</taxon>
        <taxon>Endopterygota</taxon>
        <taxon>Diptera</taxon>
        <taxon>Nematocera</taxon>
        <taxon>Culicoidea</taxon>
        <taxon>Culicidae</taxon>
        <taxon>Culicinae</taxon>
        <taxon>Culicini</taxon>
        <taxon>Culex</taxon>
        <taxon>Culex</taxon>
    </lineage>
</organism>
<evidence type="ECO:0000256" key="12">
    <source>
        <dbReference type="ARBA" id="ARBA00022777"/>
    </source>
</evidence>
<gene>
    <name evidence="23" type="primary">6036349</name>
    <name evidence="22" type="ORF">CpipJ_CPIJ004799</name>
</gene>
<dbReference type="InterPro" id="IPR045860">
    <property type="entry name" value="Snake_toxin-like_sf"/>
</dbReference>
<keyword evidence="16 19" id="KW-0472">Membrane</keyword>
<dbReference type="OMA" id="GSCPNNV"/>
<accession>B0WCH5</accession>
<evidence type="ECO:0000256" key="19">
    <source>
        <dbReference type="SAM" id="Phobius"/>
    </source>
</evidence>
<feature type="domain" description="GS" evidence="21">
    <location>
        <begin position="239"/>
        <end position="269"/>
    </location>
</feature>
<evidence type="ECO:0000256" key="16">
    <source>
        <dbReference type="ARBA" id="ARBA00023136"/>
    </source>
</evidence>
<dbReference type="FunFam" id="3.30.200.20:FF:000055">
    <property type="entry name" value="Receptor protein serine/threonine kinase"/>
    <property type="match status" value="1"/>
</dbReference>
<sequence>MLREDQQNVNNVGRFSAWALGDRGSLTRFGTIRTSIASVHLTGKYFQRLISSTYGRRAYFSVVFGEAHIRFRELRSPHTGYPRTLQCYCEGHCPGNLQNGTCETRPGGSCFAAVEEVLDEETGLKVPEWSHGCMPPEQNGGLLQCKVGVQSPQIHGKSIVCCENEDFCNKDLLPEYVPKTTTPPPTVNVTEPSMHTLALMASVIVCSVAFVVVAIAIYVTYKKREKRKPQCLIDSVCNPNLSPLADLVEQSSGSGSGLPLLVQRTIAKQIQMVHQVGKGRYGEVWLAKWRDEKVAVKTFLTTEEASWFRETEIYQTVLMRHENILGFIAADIKGTGTWTQMLLITDYHELGSLYDYLQKRVLNPHMLKTLALSLSSGLAHLHTEIFGTPGKPAISHRDIKSKNILVKRNGQCAIADFGLAVKYSSESDEIQIAPNTRVGTRRYMAPEALNETLDTKIFEGFKQADMYSLGLVFWEMARRCISTIRGTKNTTCEDYALPYQDVVPSDPSFEDMYAVVCVKGVRPPIPQRWQDEEILVVLSKMMQECWHPNPAVRLTALRVKKTLVKLETDSSIKIV</sequence>
<dbReference type="InParanoid" id="B0WCH5"/>
<evidence type="ECO:0000256" key="18">
    <source>
        <dbReference type="PROSITE-ProRule" id="PRU10141"/>
    </source>
</evidence>
<dbReference type="InterPro" id="IPR011009">
    <property type="entry name" value="Kinase-like_dom_sf"/>
</dbReference>
<evidence type="ECO:0000259" key="20">
    <source>
        <dbReference type="PROSITE" id="PS50011"/>
    </source>
</evidence>
<dbReference type="PANTHER" id="PTHR23255">
    <property type="entry name" value="TRANSFORMING GROWTH FACTOR-BETA RECEPTOR TYPE I AND II"/>
    <property type="match status" value="1"/>
</dbReference>
<dbReference type="InterPro" id="IPR017441">
    <property type="entry name" value="Protein_kinase_ATP_BS"/>
</dbReference>
<dbReference type="SMART" id="SM00467">
    <property type="entry name" value="GS"/>
    <property type="match status" value="1"/>
</dbReference>
<dbReference type="InterPro" id="IPR008271">
    <property type="entry name" value="Ser/Thr_kinase_AS"/>
</dbReference>
<evidence type="ECO:0000256" key="17">
    <source>
        <dbReference type="ARBA" id="ARBA00023170"/>
    </source>
</evidence>
<feature type="domain" description="Protein kinase" evidence="20">
    <location>
        <begin position="270"/>
        <end position="564"/>
    </location>
</feature>
<dbReference type="PROSITE" id="PS00107">
    <property type="entry name" value="PROTEIN_KINASE_ATP"/>
    <property type="match status" value="1"/>
</dbReference>
<dbReference type="EC" id="2.7.11.30" evidence="5"/>
<dbReference type="FunFam" id="2.10.60.10:FF:000021">
    <property type="entry name" value="Receptor protein serine/threonine kinase"/>
    <property type="match status" value="1"/>
</dbReference>
<dbReference type="eggNOG" id="KOG2052">
    <property type="taxonomic scope" value="Eukaryota"/>
</dbReference>
<dbReference type="PROSITE" id="PS50011">
    <property type="entry name" value="PROTEIN_KINASE_DOM"/>
    <property type="match status" value="1"/>
</dbReference>
<proteinExistence type="inferred from homology"/>
<dbReference type="VEuPathDB" id="VectorBase:CPIJ004799"/>
<dbReference type="SUPFAM" id="SSF57302">
    <property type="entry name" value="Snake toxin-like"/>
    <property type="match status" value="1"/>
</dbReference>
<dbReference type="Gene3D" id="2.10.60.10">
    <property type="entry name" value="CD59"/>
    <property type="match status" value="1"/>
</dbReference>
<evidence type="ECO:0000313" key="22">
    <source>
        <dbReference type="EMBL" id="EDS43499.1"/>
    </source>
</evidence>
<keyword evidence="12" id="KW-0418">Kinase</keyword>
<keyword evidence="15 19" id="KW-1133">Transmembrane helix</keyword>
<dbReference type="SMART" id="SM00220">
    <property type="entry name" value="S_TKc"/>
    <property type="match status" value="1"/>
</dbReference>
<evidence type="ECO:0000259" key="21">
    <source>
        <dbReference type="PROSITE" id="PS51256"/>
    </source>
</evidence>
<evidence type="ECO:0000256" key="2">
    <source>
        <dbReference type="ARBA" id="ARBA00001946"/>
    </source>
</evidence>
<keyword evidence="11 18" id="KW-0547">Nucleotide-binding</keyword>
<evidence type="ECO:0000313" key="23">
    <source>
        <dbReference type="EnsemblMetazoa" id="CPIJ004799-PA"/>
    </source>
</evidence>
<dbReference type="CDD" id="cd23596">
    <property type="entry name" value="TFP_LU_ECD_Tkv"/>
    <property type="match status" value="1"/>
</dbReference>
<comment type="subcellular location">
    <subcellularLocation>
        <location evidence="3">Membrane</location>
        <topology evidence="3">Single-pass type I membrane protein</topology>
    </subcellularLocation>
</comment>
<dbReference type="PROSITE" id="PS00108">
    <property type="entry name" value="PROTEIN_KINASE_ST"/>
    <property type="match status" value="1"/>
</dbReference>
<keyword evidence="14" id="KW-0460">Magnesium</keyword>
<dbReference type="OrthoDB" id="69842at2759"/>
<keyword evidence="17 22" id="KW-0675">Receptor</keyword>
<dbReference type="EMBL" id="DS231887">
    <property type="protein sequence ID" value="EDS43499.1"/>
    <property type="molecule type" value="Genomic_DNA"/>
</dbReference>
<evidence type="ECO:0000256" key="5">
    <source>
        <dbReference type="ARBA" id="ARBA00012401"/>
    </source>
</evidence>
<dbReference type="AlphaFoldDB" id="B0WCH5"/>
<keyword evidence="10" id="KW-0732">Signal</keyword>
<dbReference type="FunCoup" id="B0WCH5">
    <property type="interactions" value="756"/>
</dbReference>
<comment type="similarity">
    <text evidence="4">Belongs to the protein kinase superfamily. TKL Ser/Thr protein kinase family. TGFB receptor subfamily.</text>
</comment>
<dbReference type="GO" id="GO:0004675">
    <property type="term" value="F:transmembrane receptor protein serine/threonine kinase activity"/>
    <property type="evidence" value="ECO:0007669"/>
    <property type="project" value="UniProtKB-EC"/>
</dbReference>
<evidence type="ECO:0000256" key="8">
    <source>
        <dbReference type="ARBA" id="ARBA00022692"/>
    </source>
</evidence>
<dbReference type="VEuPathDB" id="VectorBase:CQUJHB000874"/>
<dbReference type="GO" id="GO:0071363">
    <property type="term" value="P:cellular response to growth factor stimulus"/>
    <property type="evidence" value="ECO:0007669"/>
    <property type="project" value="TreeGrafter"/>
</dbReference>
<keyword evidence="6" id="KW-0723">Serine/threonine-protein kinase</keyword>
<keyword evidence="7" id="KW-0808">Transferase</keyword>
<dbReference type="HOGENOM" id="CLU_000288_8_1_1"/>
<evidence type="ECO:0000256" key="11">
    <source>
        <dbReference type="ARBA" id="ARBA00022741"/>
    </source>
</evidence>
<dbReference type="Pfam" id="PF08515">
    <property type="entry name" value="TGF_beta_GS"/>
    <property type="match status" value="1"/>
</dbReference>
<dbReference type="SUPFAM" id="SSF56112">
    <property type="entry name" value="Protein kinase-like (PK-like)"/>
    <property type="match status" value="1"/>
</dbReference>
<keyword evidence="24" id="KW-1185">Reference proteome</keyword>
<dbReference type="PANTHER" id="PTHR23255:SF106">
    <property type="entry name" value="RECEPTOR PROTEIN SERINE_THREONINE KINASE"/>
    <property type="match status" value="1"/>
</dbReference>
<dbReference type="FunFam" id="1.10.510.10:FF:000018">
    <property type="entry name" value="Receptor protein serine/threonine kinase"/>
    <property type="match status" value="1"/>
</dbReference>
<dbReference type="PROSITE" id="PS51256">
    <property type="entry name" value="GS"/>
    <property type="match status" value="1"/>
</dbReference>
<evidence type="ECO:0000256" key="1">
    <source>
        <dbReference type="ARBA" id="ARBA00001936"/>
    </source>
</evidence>
<reference evidence="22" key="1">
    <citation type="submission" date="2007-03" db="EMBL/GenBank/DDBJ databases">
        <title>Annotation of Culex pipiens quinquefasciatus.</title>
        <authorList>
            <consortium name="The Broad Institute Genome Sequencing Platform"/>
            <person name="Atkinson P.W."/>
            <person name="Hemingway J."/>
            <person name="Christensen B.M."/>
            <person name="Higgs S."/>
            <person name="Kodira C."/>
            <person name="Hannick L."/>
            <person name="Megy K."/>
            <person name="O'Leary S."/>
            <person name="Pearson M."/>
            <person name="Haas B.J."/>
            <person name="Mauceli E."/>
            <person name="Wortman J.R."/>
            <person name="Lee N.H."/>
            <person name="Guigo R."/>
            <person name="Stanke M."/>
            <person name="Alvarado L."/>
            <person name="Amedeo P."/>
            <person name="Antoine C.H."/>
            <person name="Arensburger P."/>
            <person name="Bidwell S.L."/>
            <person name="Crawford M."/>
            <person name="Camaro F."/>
            <person name="Devon K."/>
            <person name="Engels R."/>
            <person name="Hammond M."/>
            <person name="Howarth C."/>
            <person name="Koehrsen M."/>
            <person name="Lawson D."/>
            <person name="Montgomery P."/>
            <person name="Nene V."/>
            <person name="Nusbaum C."/>
            <person name="Puiu D."/>
            <person name="Romero-Severson J."/>
            <person name="Severson D.W."/>
            <person name="Shumway M."/>
            <person name="Sisk P."/>
            <person name="Stolte C."/>
            <person name="Zeng Q."/>
            <person name="Eisenstadt E."/>
            <person name="Fraser-Liggett C."/>
            <person name="Strausberg R."/>
            <person name="Galagan J."/>
            <person name="Birren B."/>
            <person name="Collins F.H."/>
        </authorList>
    </citation>
    <scope>NUCLEOTIDE SEQUENCE [LARGE SCALE GENOMIC DNA]</scope>
    <source>
        <strain evidence="22">JHB</strain>
    </source>
</reference>